<feature type="compositionally biased region" description="Polar residues" evidence="1">
    <location>
        <begin position="41"/>
        <end position="61"/>
    </location>
</feature>
<evidence type="ECO:0000256" key="1">
    <source>
        <dbReference type="SAM" id="MobiDB-lite"/>
    </source>
</evidence>
<dbReference type="AlphaFoldDB" id="A0A5N3P981"/>
<comment type="caution">
    <text evidence="2">The sequence shown here is derived from an EMBL/GenBank/DDBJ whole genome shotgun (WGS) entry which is preliminary data.</text>
</comment>
<name>A0A5N3P981_9HYPH</name>
<feature type="compositionally biased region" description="Pro residues" evidence="1">
    <location>
        <begin position="1"/>
        <end position="10"/>
    </location>
</feature>
<organism evidence="2 3">
    <name type="scientific">Microvirga brassicacearum</name>
    <dbReference type="NCBI Taxonomy" id="2580413"/>
    <lineage>
        <taxon>Bacteria</taxon>
        <taxon>Pseudomonadati</taxon>
        <taxon>Pseudomonadota</taxon>
        <taxon>Alphaproteobacteria</taxon>
        <taxon>Hyphomicrobiales</taxon>
        <taxon>Methylobacteriaceae</taxon>
        <taxon>Microvirga</taxon>
    </lineage>
</organism>
<sequence>MTSKPPPVPPANQSHKGPGDPKGAPVDQTPHDTKRGLNPDKQGQQANTKQNTTHQGYQQDR</sequence>
<evidence type="ECO:0000313" key="2">
    <source>
        <dbReference type="EMBL" id="KAB0266289.1"/>
    </source>
</evidence>
<dbReference type="Proteomes" id="UP000325684">
    <property type="component" value="Unassembled WGS sequence"/>
</dbReference>
<dbReference type="RefSeq" id="WP_150945657.1">
    <property type="nucleotide sequence ID" value="NZ_VCMV01000022.1"/>
</dbReference>
<protein>
    <submittedName>
        <fullName evidence="2">Uncharacterized protein</fullName>
    </submittedName>
</protein>
<feature type="compositionally biased region" description="Basic and acidic residues" evidence="1">
    <location>
        <begin position="29"/>
        <end position="38"/>
    </location>
</feature>
<gene>
    <name evidence="2" type="ORF">FEZ63_14495</name>
</gene>
<proteinExistence type="predicted"/>
<accession>A0A5N3P981</accession>
<dbReference type="OrthoDB" id="7190664at2"/>
<keyword evidence="3" id="KW-1185">Reference proteome</keyword>
<feature type="region of interest" description="Disordered" evidence="1">
    <location>
        <begin position="1"/>
        <end position="61"/>
    </location>
</feature>
<dbReference type="EMBL" id="VCMV01000022">
    <property type="protein sequence ID" value="KAB0266289.1"/>
    <property type="molecule type" value="Genomic_DNA"/>
</dbReference>
<evidence type="ECO:0000313" key="3">
    <source>
        <dbReference type="Proteomes" id="UP000325684"/>
    </source>
</evidence>
<reference evidence="2 3" key="1">
    <citation type="journal article" date="2019" name="Microorganisms">
        <title>Genome Insights into the Novel Species Microvirga brassicacearum, a Rapeseed Endophyte with Biotechnological Potential.</title>
        <authorList>
            <person name="Jimenez-Gomez A."/>
            <person name="Saati-Santamaria Z."/>
            <person name="Igual J.M."/>
            <person name="Rivas R."/>
            <person name="Mateos P.F."/>
            <person name="Garcia-Fraile P."/>
        </authorList>
    </citation>
    <scope>NUCLEOTIDE SEQUENCE [LARGE SCALE GENOMIC DNA]</scope>
    <source>
        <strain evidence="2 3">CDVBN77</strain>
    </source>
</reference>